<feature type="compositionally biased region" description="Basic and acidic residues" evidence="1">
    <location>
        <begin position="266"/>
        <end position="279"/>
    </location>
</feature>
<feature type="region of interest" description="Disordered" evidence="1">
    <location>
        <begin position="80"/>
        <end position="109"/>
    </location>
</feature>
<reference evidence="3" key="1">
    <citation type="journal article" date="2007" name="Plant Cell">
        <title>Dothideomycete-plant interactions illuminated by genome sequencing and EST analysis of the wheat pathogen Stagonospora nodorum.</title>
        <authorList>
            <person name="Hane J.K."/>
            <person name="Lowe R.G."/>
            <person name="Solomon P.S."/>
            <person name="Tan K.C."/>
            <person name="Schoch C.L."/>
            <person name="Spatafora J.W."/>
            <person name="Crous P.W."/>
            <person name="Kodira C."/>
            <person name="Birren B.W."/>
            <person name="Galagan J.E."/>
            <person name="Torriani S.F."/>
            <person name="McDonald B.A."/>
            <person name="Oliver R.P."/>
        </authorList>
    </citation>
    <scope>NUCLEOTIDE SEQUENCE [LARGE SCALE GENOMIC DNA]</scope>
    <source>
        <strain evidence="3">SN15 / ATCC MYA-4574 / FGSC 10173</strain>
    </source>
</reference>
<accession>A9JX52</accession>
<dbReference type="RefSeq" id="XP_001795626.1">
    <property type="nucleotide sequence ID" value="XM_001795574.1"/>
</dbReference>
<dbReference type="PANTHER" id="PTHR38166:SF1">
    <property type="entry name" value="C2H2-TYPE DOMAIN-CONTAINING PROTEIN"/>
    <property type="match status" value="1"/>
</dbReference>
<dbReference type="Proteomes" id="UP000001055">
    <property type="component" value="Unassembled WGS sequence"/>
</dbReference>
<feature type="compositionally biased region" description="Basic and acidic residues" evidence="1">
    <location>
        <begin position="126"/>
        <end position="136"/>
    </location>
</feature>
<proteinExistence type="predicted"/>
<evidence type="ECO:0000256" key="1">
    <source>
        <dbReference type="SAM" id="MobiDB-lite"/>
    </source>
</evidence>
<feature type="region of interest" description="Disordered" evidence="1">
    <location>
        <begin position="1"/>
        <end position="50"/>
    </location>
</feature>
<dbReference type="AlphaFoldDB" id="A9JX52"/>
<evidence type="ECO:0000313" key="2">
    <source>
        <dbReference type="EMBL" id="EDP89909.1"/>
    </source>
</evidence>
<dbReference type="PANTHER" id="PTHR38166">
    <property type="entry name" value="C2H2-TYPE DOMAIN-CONTAINING PROTEIN-RELATED"/>
    <property type="match status" value="1"/>
</dbReference>
<feature type="compositionally biased region" description="Polar residues" evidence="1">
    <location>
        <begin position="35"/>
        <end position="44"/>
    </location>
</feature>
<feature type="compositionally biased region" description="Polar residues" evidence="1">
    <location>
        <begin position="335"/>
        <end position="344"/>
    </location>
</feature>
<gene>
    <name evidence="2" type="ORF">SNOG_20053</name>
</gene>
<feature type="compositionally biased region" description="Polar residues" evidence="1">
    <location>
        <begin position="160"/>
        <end position="179"/>
    </location>
</feature>
<feature type="compositionally biased region" description="Basic and acidic residues" evidence="1">
    <location>
        <begin position="293"/>
        <end position="325"/>
    </location>
</feature>
<protein>
    <submittedName>
        <fullName evidence="2">Uncharacterized protein</fullName>
    </submittedName>
</protein>
<dbReference type="EMBL" id="CH445331">
    <property type="protein sequence ID" value="EDP89909.1"/>
    <property type="molecule type" value="Genomic_DNA"/>
</dbReference>
<name>A9JX52_PHANO</name>
<feature type="region of interest" description="Disordered" evidence="1">
    <location>
        <begin position="212"/>
        <end position="357"/>
    </location>
</feature>
<dbReference type="HOGENOM" id="CLU_634775_0_0_1"/>
<feature type="compositionally biased region" description="Acidic residues" evidence="1">
    <location>
        <begin position="1"/>
        <end position="26"/>
    </location>
</feature>
<sequence>MSSLSEDDDDSDKEEDDDESEEEVSQDDAWALIDNQENTNLTNKVNEDAKSRKAELIAEEYINATRGSRDPYADQINKAALKRASRKPSLPSTSSGSKQNVTGLLPDMGSGTYLAKVEDYCSDESEGGHVLKDGFPRRSSPTAQANQTASTRNVAGYPSDTISQRSDPNPYYSTPSPVYNRQPAPYASQGPAVVQPARTMHVVERAEVLASPEAIRTELQEQLSDTDTTSEEMDPESSWKDEDDKRKLGAMSINSLSMGMLSRQESTSKEKEASARGDSPELPGTPTLVLEDFEPKEYDDGEKKTADMSPKDDEHERDKEGKDLDVLEILAKPTEASSKTQMQSRAGRKATKRKLPYITGSRGAAGVAKECSVDVSGGSEDEMIFSRVSESRRRASALQDVTVDASKGVAWSGSGEDFDEVDELLKEWTTVF</sequence>
<feature type="compositionally biased region" description="Polar residues" evidence="1">
    <location>
        <begin position="139"/>
        <end position="153"/>
    </location>
</feature>
<dbReference type="KEGG" id="pno:SNOG_20053"/>
<dbReference type="InParanoid" id="A9JX52"/>
<feature type="compositionally biased region" description="Basic and acidic residues" evidence="1">
    <location>
        <begin position="237"/>
        <end position="247"/>
    </location>
</feature>
<evidence type="ECO:0000313" key="3">
    <source>
        <dbReference type="Proteomes" id="UP000001055"/>
    </source>
</evidence>
<feature type="compositionally biased region" description="Polar residues" evidence="1">
    <location>
        <begin position="90"/>
        <end position="102"/>
    </location>
</feature>
<feature type="region of interest" description="Disordered" evidence="1">
    <location>
        <begin position="123"/>
        <end position="194"/>
    </location>
</feature>
<feature type="compositionally biased region" description="Basic residues" evidence="1">
    <location>
        <begin position="346"/>
        <end position="355"/>
    </location>
</feature>
<dbReference type="VEuPathDB" id="FungiDB:JI435_303660"/>
<dbReference type="GeneID" id="5972501"/>
<organism evidence="2 3">
    <name type="scientific">Phaeosphaeria nodorum (strain SN15 / ATCC MYA-4574 / FGSC 10173)</name>
    <name type="common">Glume blotch fungus</name>
    <name type="synonym">Parastagonospora nodorum</name>
    <dbReference type="NCBI Taxonomy" id="321614"/>
    <lineage>
        <taxon>Eukaryota</taxon>
        <taxon>Fungi</taxon>
        <taxon>Dikarya</taxon>
        <taxon>Ascomycota</taxon>
        <taxon>Pezizomycotina</taxon>
        <taxon>Dothideomycetes</taxon>
        <taxon>Pleosporomycetidae</taxon>
        <taxon>Pleosporales</taxon>
        <taxon>Pleosporineae</taxon>
        <taxon>Phaeosphaeriaceae</taxon>
        <taxon>Parastagonospora</taxon>
    </lineage>
</organism>